<dbReference type="STRING" id="767434.Fraau_2715"/>
<dbReference type="CDD" id="cd13401">
    <property type="entry name" value="Slt70-like"/>
    <property type="match status" value="1"/>
</dbReference>
<evidence type="ECO:0000313" key="8">
    <source>
        <dbReference type="Proteomes" id="UP000005234"/>
    </source>
</evidence>
<dbReference type="PANTHER" id="PTHR37423">
    <property type="entry name" value="SOLUBLE LYTIC MUREIN TRANSGLYCOSYLASE-RELATED"/>
    <property type="match status" value="1"/>
</dbReference>
<dbReference type="PANTHER" id="PTHR37423:SF5">
    <property type="entry name" value="SOLUBLE LYTIC MUREIN TRANSGLYCOSYLASE"/>
    <property type="match status" value="1"/>
</dbReference>
<dbReference type="Pfam" id="PF14718">
    <property type="entry name" value="SLT_L"/>
    <property type="match status" value="1"/>
</dbReference>
<reference evidence="7" key="1">
    <citation type="submission" date="2012-02" db="EMBL/GenBank/DDBJ databases">
        <title>The complete genome of Frateuria aurantia DSM 6220.</title>
        <authorList>
            <consortium name="US DOE Joint Genome Institute (JGI-PGF)"/>
            <person name="Lucas S."/>
            <person name="Copeland A."/>
            <person name="Lapidus A."/>
            <person name="Glavina del Rio T."/>
            <person name="Dalin E."/>
            <person name="Tice H."/>
            <person name="Bruce D."/>
            <person name="Goodwin L."/>
            <person name="Pitluck S."/>
            <person name="Peters L."/>
            <person name="Ovchinnikova G."/>
            <person name="Teshima H."/>
            <person name="Kyrpides N."/>
            <person name="Mavromatis K."/>
            <person name="Ivanova N."/>
            <person name="Brettin T."/>
            <person name="Detter J.C."/>
            <person name="Han C."/>
            <person name="Larimer F."/>
            <person name="Land M."/>
            <person name="Hauser L."/>
            <person name="Markowitz V."/>
            <person name="Cheng J.-F."/>
            <person name="Hugenholtz P."/>
            <person name="Woyke T."/>
            <person name="Wu D."/>
            <person name="Brambilla E."/>
            <person name="Klenk H.-P."/>
            <person name="Eisen J.A."/>
        </authorList>
    </citation>
    <scope>NUCLEOTIDE SEQUENCE</scope>
    <source>
        <strain evidence="7">DSM 6220</strain>
    </source>
</reference>
<evidence type="ECO:0000256" key="1">
    <source>
        <dbReference type="ARBA" id="ARBA00007734"/>
    </source>
</evidence>
<dbReference type="GO" id="GO:0008933">
    <property type="term" value="F:peptidoglycan lytic transglycosylase activity"/>
    <property type="evidence" value="ECO:0007669"/>
    <property type="project" value="InterPro"/>
</dbReference>
<dbReference type="Gene3D" id="1.25.20.10">
    <property type="entry name" value="Bacterial muramidases"/>
    <property type="match status" value="1"/>
</dbReference>
<evidence type="ECO:0000259" key="6">
    <source>
        <dbReference type="Pfam" id="PF14718"/>
    </source>
</evidence>
<dbReference type="Pfam" id="PF01464">
    <property type="entry name" value="SLT"/>
    <property type="match status" value="1"/>
</dbReference>
<dbReference type="GO" id="GO:0000270">
    <property type="term" value="P:peptidoglycan metabolic process"/>
    <property type="evidence" value="ECO:0007669"/>
    <property type="project" value="InterPro"/>
</dbReference>
<dbReference type="OrthoDB" id="92254at2"/>
<dbReference type="Proteomes" id="UP000005234">
    <property type="component" value="Chromosome"/>
</dbReference>
<dbReference type="Gene3D" id="1.10.1240.20">
    <property type="entry name" value="Lytic transglycosylase, superhelical linker domain"/>
    <property type="match status" value="1"/>
</dbReference>
<feature type="signal peptide" evidence="4">
    <location>
        <begin position="1"/>
        <end position="30"/>
    </location>
</feature>
<dbReference type="InterPro" id="IPR012289">
    <property type="entry name" value="Lytic_TGlycosylase_superhlx_L"/>
</dbReference>
<accession>H8KZJ7</accession>
<evidence type="ECO:0000256" key="2">
    <source>
        <dbReference type="ARBA" id="ARBA00022729"/>
    </source>
</evidence>
<dbReference type="KEGG" id="fau:Fraau_2715"/>
<proteinExistence type="inferred from homology"/>
<dbReference type="InterPro" id="IPR008939">
    <property type="entry name" value="Lytic_TGlycosylase_superhlx_U"/>
</dbReference>
<dbReference type="GO" id="GO:0016020">
    <property type="term" value="C:membrane"/>
    <property type="evidence" value="ECO:0007669"/>
    <property type="project" value="InterPro"/>
</dbReference>
<dbReference type="GO" id="GO:0042597">
    <property type="term" value="C:periplasmic space"/>
    <property type="evidence" value="ECO:0007669"/>
    <property type="project" value="InterPro"/>
</dbReference>
<evidence type="ECO:0000259" key="5">
    <source>
        <dbReference type="Pfam" id="PF01464"/>
    </source>
</evidence>
<dbReference type="GO" id="GO:0004553">
    <property type="term" value="F:hydrolase activity, hydrolyzing O-glycosyl compounds"/>
    <property type="evidence" value="ECO:0007669"/>
    <property type="project" value="InterPro"/>
</dbReference>
<organism evidence="7 8">
    <name type="scientific">Frateuria aurantia (strain ATCC 33424 / DSM 6220 / KCTC 2777 / LMG 1558 / NBRC 3245 / NCIMB 13370)</name>
    <name type="common">Acetobacter aurantius</name>
    <dbReference type="NCBI Taxonomy" id="767434"/>
    <lineage>
        <taxon>Bacteria</taxon>
        <taxon>Pseudomonadati</taxon>
        <taxon>Pseudomonadota</taxon>
        <taxon>Gammaproteobacteria</taxon>
        <taxon>Lysobacterales</taxon>
        <taxon>Rhodanobacteraceae</taxon>
        <taxon>Frateuria</taxon>
    </lineage>
</organism>
<dbReference type="SUPFAM" id="SSF53955">
    <property type="entry name" value="Lysozyme-like"/>
    <property type="match status" value="1"/>
</dbReference>
<dbReference type="Gene3D" id="1.10.530.10">
    <property type="match status" value="1"/>
</dbReference>
<name>H8KZJ7_FRAAD</name>
<dbReference type="SUPFAM" id="SSF48435">
    <property type="entry name" value="Bacterial muramidases"/>
    <property type="match status" value="1"/>
</dbReference>
<comment type="similarity">
    <text evidence="1">Belongs to the transglycosylase Slt family.</text>
</comment>
<dbReference type="RefSeq" id="WP_014404060.1">
    <property type="nucleotide sequence ID" value="NC_017033.1"/>
</dbReference>
<feature type="domain" description="Transglycosylase SLT" evidence="5">
    <location>
        <begin position="492"/>
        <end position="599"/>
    </location>
</feature>
<dbReference type="EMBL" id="CP003350">
    <property type="protein sequence ID" value="AFC87057.1"/>
    <property type="molecule type" value="Genomic_DNA"/>
</dbReference>
<evidence type="ECO:0000256" key="4">
    <source>
        <dbReference type="SAM" id="SignalP"/>
    </source>
</evidence>
<keyword evidence="8" id="KW-1185">Reference proteome</keyword>
<protein>
    <submittedName>
        <fullName evidence="7">Soluble lytic murein transglycosylase-like protein</fullName>
    </submittedName>
</protein>
<feature type="domain" description="Lytic transglycosylase superhelical linker" evidence="6">
    <location>
        <begin position="412"/>
        <end position="467"/>
    </location>
</feature>
<dbReference type="AlphaFoldDB" id="H8KZJ7"/>
<feature type="region of interest" description="Disordered" evidence="3">
    <location>
        <begin position="642"/>
        <end position="685"/>
    </location>
</feature>
<keyword evidence="2 4" id="KW-0732">Signal</keyword>
<feature type="chain" id="PRO_5003613541" evidence="4">
    <location>
        <begin position="31"/>
        <end position="685"/>
    </location>
</feature>
<dbReference type="InterPro" id="IPR023346">
    <property type="entry name" value="Lysozyme-like_dom_sf"/>
</dbReference>
<feature type="compositionally biased region" description="Basic and acidic residues" evidence="3">
    <location>
        <begin position="675"/>
        <end position="685"/>
    </location>
</feature>
<dbReference type="HOGENOM" id="CLU_019016_1_1_6"/>
<dbReference type="eggNOG" id="COG0741">
    <property type="taxonomic scope" value="Bacteria"/>
</dbReference>
<sequence>MPSFHHFARRIRHLLWMSGSLLGLAGAVHAANPGAGTAAQRQQFKTAWALAQQGGDAWRASAAGLEHYLLFPYLEGAALQHDIRQLDARQVDDFRQRYPETLPAADLQRAFLRELARRQDWNGFLARYQGGGNELACFALQARLAHGQTLDFNRDLAGLWSQAALPNACDPVLAAARQQGLLTPERLWQRIDLALEAGATGTVASLGQWLPTDQQTTAAHLAQALRDPAGAIAAAAQWPDAPREREAALSALTRLARRDSAQADQAWPALQSHFYWAPSQLDRVQYALALYAAADYQDDALQRLTALKPELQTTATRAWAVRVALARQDWPRVLQAIAAMPAEEQNTSEWRYFKARALQADGQSAAADAIYAGLAGQTTYYGFLAADRLQRNYQICPDQPVVDSAAQQRLLQASIGLQRALELAAVGLPWQARREWNQALTGRTPAERRQAALLAWQAGWYDRAISQFSSGPGLHYYEQRFPLDEKDGVVAKAAQAGVDPAWAYAVIRAESAWMPDARSGADAWGLMQLVPATGRQLAGQYGLPWNGTASLLDPATNISLGTRYLALLAGRYQGSPWLTSVAYNAGPQNLQRWLDARPGLDPDVFVATIPYHETREYATRILTFSVVYDWRLHHEVLRISQRMPPPGQTYAPPAAGGRVPVQCPATPAPAQPASARDRADAEEAS</sequence>
<evidence type="ECO:0000256" key="3">
    <source>
        <dbReference type="SAM" id="MobiDB-lite"/>
    </source>
</evidence>
<dbReference type="PROSITE" id="PS00922">
    <property type="entry name" value="TRANSGLYCOSYLASE"/>
    <property type="match status" value="1"/>
</dbReference>
<dbReference type="InterPro" id="IPR008258">
    <property type="entry name" value="Transglycosylase_SLT_dom_1"/>
</dbReference>
<gene>
    <name evidence="7" type="ordered locus">Fraau_2715</name>
</gene>
<dbReference type="InterPro" id="IPR037061">
    <property type="entry name" value="Lytic_TGlycoase_superhlx_L_sf"/>
</dbReference>
<evidence type="ECO:0000313" key="7">
    <source>
        <dbReference type="EMBL" id="AFC87057.1"/>
    </source>
</evidence>
<dbReference type="InterPro" id="IPR000189">
    <property type="entry name" value="Transglyc_AS"/>
</dbReference>